<dbReference type="AlphaFoldDB" id="A0A328CDN5"/>
<feature type="domain" description="NAD-dependent epimerase/dehydratase" evidence="4">
    <location>
        <begin position="38"/>
        <end position="206"/>
    </location>
</feature>
<proteinExistence type="inferred from homology"/>
<dbReference type="InterPro" id="IPR050425">
    <property type="entry name" value="NAD(P)_dehydrat-like"/>
</dbReference>
<evidence type="ECO:0000256" key="2">
    <source>
        <dbReference type="ARBA" id="ARBA00023445"/>
    </source>
</evidence>
<feature type="region of interest" description="Disordered" evidence="3">
    <location>
        <begin position="298"/>
        <end position="317"/>
    </location>
</feature>
<dbReference type="InterPro" id="IPR036291">
    <property type="entry name" value="NAD(P)-bd_dom_sf"/>
</dbReference>
<dbReference type="PANTHER" id="PTHR10366">
    <property type="entry name" value="NAD DEPENDENT EPIMERASE/DEHYDRATASE"/>
    <property type="match status" value="1"/>
</dbReference>
<evidence type="ECO:0000256" key="3">
    <source>
        <dbReference type="SAM" id="MobiDB-lite"/>
    </source>
</evidence>
<reference evidence="5 6" key="1">
    <citation type="submission" date="2018-05" db="EMBL/GenBank/DDBJ databases">
        <title>Lujinxingia marina gen. nov. sp. nov., a new facultative anaerobic member of the class Deltaproteobacteria, and proposal of Lujinxingaceae fam. nov.</title>
        <authorList>
            <person name="Li C.-M."/>
        </authorList>
    </citation>
    <scope>NUCLEOTIDE SEQUENCE [LARGE SCALE GENOMIC DNA]</scope>
    <source>
        <strain evidence="5 6">B210</strain>
    </source>
</reference>
<gene>
    <name evidence="5" type="ORF">DL240_01020</name>
</gene>
<dbReference type="GO" id="GO:0016616">
    <property type="term" value="F:oxidoreductase activity, acting on the CH-OH group of donors, NAD or NADP as acceptor"/>
    <property type="evidence" value="ECO:0007669"/>
    <property type="project" value="TreeGrafter"/>
</dbReference>
<evidence type="ECO:0000256" key="1">
    <source>
        <dbReference type="ARBA" id="ARBA00023002"/>
    </source>
</evidence>
<evidence type="ECO:0000259" key="4">
    <source>
        <dbReference type="Pfam" id="PF01370"/>
    </source>
</evidence>
<accession>A0A328CDN5</accession>
<dbReference type="Proteomes" id="UP000249169">
    <property type="component" value="Unassembled WGS sequence"/>
</dbReference>
<comment type="similarity">
    <text evidence="2">Belongs to the NAD(P)-dependent epimerase/dehydratase family. Dihydroflavonol-4-reductase subfamily.</text>
</comment>
<dbReference type="InterPro" id="IPR001509">
    <property type="entry name" value="Epimerase_deHydtase"/>
</dbReference>
<dbReference type="PANTHER" id="PTHR10366:SF564">
    <property type="entry name" value="STEROL-4-ALPHA-CARBOXYLATE 3-DEHYDROGENASE, DECARBOXYLATING"/>
    <property type="match status" value="1"/>
</dbReference>
<keyword evidence="6" id="KW-1185">Reference proteome</keyword>
<evidence type="ECO:0000313" key="6">
    <source>
        <dbReference type="Proteomes" id="UP000249169"/>
    </source>
</evidence>
<dbReference type="Pfam" id="PF01370">
    <property type="entry name" value="Epimerase"/>
    <property type="match status" value="1"/>
</dbReference>
<dbReference type="SUPFAM" id="SSF51735">
    <property type="entry name" value="NAD(P)-binding Rossmann-fold domains"/>
    <property type="match status" value="1"/>
</dbReference>
<protein>
    <recommendedName>
        <fullName evidence="4">NAD-dependent epimerase/dehydratase domain-containing protein</fullName>
    </recommendedName>
</protein>
<organism evidence="5 6">
    <name type="scientific">Lujinxingia litoralis</name>
    <dbReference type="NCBI Taxonomy" id="2211119"/>
    <lineage>
        <taxon>Bacteria</taxon>
        <taxon>Deltaproteobacteria</taxon>
        <taxon>Bradymonadales</taxon>
        <taxon>Lujinxingiaceae</taxon>
        <taxon>Lujinxingia</taxon>
    </lineage>
</organism>
<name>A0A328CDN5_9DELT</name>
<sequence length="317" mass="34879">MWRWPVRSTRPSNAKRYVVSNPLATILQDVDLRTQRTLVLGATGQLGRHLVRELSDRGWPTRALRRWQSEPLSPALVGVEEVVGDIFDPVALAQALSGVNYVFYCVAPDADTEPGTIMGRAVEGIRRVFEAGRGAGVDRFVVVSCAATVARVPPGSYADERGHYLPGSGNDLFLESKYAVEQECYRYFADGMDIVMLLPTLLVGPGIDLTPFAALEVPEGQGLNCVDVRQVAFAAAQALRYGRSGERYIIGGKNATAGELFEGWRPKRRGRRPRRGPRDQAIVVRGQWYSSARAHHDLHLGERASPPDATVDQDLQV</sequence>
<keyword evidence="1" id="KW-0560">Oxidoreductase</keyword>
<dbReference type="EMBL" id="QHKO01000001">
    <property type="protein sequence ID" value="RAL24823.1"/>
    <property type="molecule type" value="Genomic_DNA"/>
</dbReference>
<comment type="caution">
    <text evidence="5">The sequence shown here is derived from an EMBL/GenBank/DDBJ whole genome shotgun (WGS) entry which is preliminary data.</text>
</comment>
<evidence type="ECO:0000313" key="5">
    <source>
        <dbReference type="EMBL" id="RAL24823.1"/>
    </source>
</evidence>
<dbReference type="Gene3D" id="3.40.50.720">
    <property type="entry name" value="NAD(P)-binding Rossmann-like Domain"/>
    <property type="match status" value="1"/>
</dbReference>